<evidence type="ECO:0000313" key="1">
    <source>
        <dbReference type="EMBL" id="RBP57215.1"/>
    </source>
</evidence>
<name>A0A366HY59_9FIRM</name>
<dbReference type="AlphaFoldDB" id="A0A366HY59"/>
<dbReference type="Gene3D" id="3.40.50.300">
    <property type="entry name" value="P-loop containing nucleotide triphosphate hydrolases"/>
    <property type="match status" value="1"/>
</dbReference>
<dbReference type="OrthoDB" id="7346657at2"/>
<reference evidence="1 2" key="1">
    <citation type="submission" date="2018-06" db="EMBL/GenBank/DDBJ databases">
        <title>Genomic Encyclopedia of Type Strains, Phase IV (KMG-IV): sequencing the most valuable type-strain genomes for metagenomic binning, comparative biology and taxonomic classification.</title>
        <authorList>
            <person name="Goeker M."/>
        </authorList>
    </citation>
    <scope>NUCLEOTIDE SEQUENCE [LARGE SCALE GENOMIC DNA]</scope>
    <source>
        <strain evidence="1 2">DSM 22112</strain>
    </source>
</reference>
<organism evidence="1 2">
    <name type="scientific">Alkalibaculum bacchi</name>
    <dbReference type="NCBI Taxonomy" id="645887"/>
    <lineage>
        <taxon>Bacteria</taxon>
        <taxon>Bacillati</taxon>
        <taxon>Bacillota</taxon>
        <taxon>Clostridia</taxon>
        <taxon>Eubacteriales</taxon>
        <taxon>Eubacteriaceae</taxon>
        <taxon>Alkalibaculum</taxon>
    </lineage>
</organism>
<proteinExistence type="predicted"/>
<accession>A0A366HY59</accession>
<dbReference type="EMBL" id="QNRX01000031">
    <property type="protein sequence ID" value="RBP57215.1"/>
    <property type="molecule type" value="Genomic_DNA"/>
</dbReference>
<dbReference type="InterPro" id="IPR027417">
    <property type="entry name" value="P-loop_NTPase"/>
</dbReference>
<dbReference type="Proteomes" id="UP000253490">
    <property type="component" value="Unassembled WGS sequence"/>
</dbReference>
<sequence length="90" mass="10353">MVCDPSYESLQLAKKIKELGENIQKPVYYILNKVQESNEQILRDAIDNRDHILAVLPMMRELMELALKGEKLEINLAELDKVTDRITGVL</sequence>
<keyword evidence="2" id="KW-1185">Reference proteome</keyword>
<comment type="caution">
    <text evidence="1">The sequence shown here is derived from an EMBL/GenBank/DDBJ whole genome shotgun (WGS) entry which is preliminary data.</text>
</comment>
<evidence type="ECO:0000313" key="2">
    <source>
        <dbReference type="Proteomes" id="UP000253490"/>
    </source>
</evidence>
<gene>
    <name evidence="1" type="ORF">DES36_1317</name>
</gene>
<dbReference type="RefSeq" id="WP_113921885.1">
    <property type="nucleotide sequence ID" value="NZ_QNRX01000031.1"/>
</dbReference>
<protein>
    <submittedName>
        <fullName evidence="1">Uncharacterized protein</fullName>
    </submittedName>
</protein>